<dbReference type="Proteomes" id="UP000294575">
    <property type="component" value="Unassembled WGS sequence"/>
</dbReference>
<organism evidence="1 2">
    <name type="scientific">Thiopseudomonas denitrificans</name>
    <dbReference type="NCBI Taxonomy" id="1501432"/>
    <lineage>
        <taxon>Bacteria</taxon>
        <taxon>Pseudomonadati</taxon>
        <taxon>Pseudomonadota</taxon>
        <taxon>Gammaproteobacteria</taxon>
        <taxon>Pseudomonadales</taxon>
        <taxon>Pseudomonadaceae</taxon>
        <taxon>Thiopseudomonas</taxon>
    </lineage>
</organism>
<dbReference type="EMBL" id="SNYK01000004">
    <property type="protein sequence ID" value="TDQ38630.1"/>
    <property type="molecule type" value="Genomic_DNA"/>
</dbReference>
<gene>
    <name evidence="1" type="ORF">DFQ45_104210</name>
</gene>
<accession>A0A4R6TXL7</accession>
<proteinExistence type="predicted"/>
<comment type="caution">
    <text evidence="1">The sequence shown here is derived from an EMBL/GenBank/DDBJ whole genome shotgun (WGS) entry which is preliminary data.</text>
</comment>
<name>A0A4R6TXL7_9GAMM</name>
<dbReference type="AlphaFoldDB" id="A0A4R6TXL7"/>
<keyword evidence="2" id="KW-1185">Reference proteome</keyword>
<dbReference type="RefSeq" id="WP_240622475.1">
    <property type="nucleotide sequence ID" value="NZ_LNJZ01000005.1"/>
</dbReference>
<protein>
    <submittedName>
        <fullName evidence="1">Uncharacterized protein</fullName>
    </submittedName>
</protein>
<reference evidence="1 2" key="1">
    <citation type="submission" date="2019-03" db="EMBL/GenBank/DDBJ databases">
        <title>Genomic Encyclopedia of Type Strains, Phase IV (KMG-IV): sequencing the most valuable type-strain genomes for metagenomic binning, comparative biology and taxonomic classification.</title>
        <authorList>
            <person name="Goeker M."/>
        </authorList>
    </citation>
    <scope>NUCLEOTIDE SEQUENCE [LARGE SCALE GENOMIC DNA]</scope>
    <source>
        <strain evidence="1 2">DSM 28679</strain>
    </source>
</reference>
<evidence type="ECO:0000313" key="2">
    <source>
        <dbReference type="Proteomes" id="UP000294575"/>
    </source>
</evidence>
<sequence length="116" mass="12986">MSEPLQLLLEQLDVARQQRHTLTYRQLLDVLPLPAPGMQHLARLLEQLGEHDARQGWPLRSALVVSQAGSNLPRSGFFQHLAEAGIIGMPGDETAARHWHEQELLRVFTFSYPGGA</sequence>
<evidence type="ECO:0000313" key="1">
    <source>
        <dbReference type="EMBL" id="TDQ38630.1"/>
    </source>
</evidence>